<feature type="transmembrane region" description="Helical" evidence="1">
    <location>
        <begin position="29"/>
        <end position="48"/>
    </location>
</feature>
<sequence length="203" mass="22526">MRLGVTVCVVAALLTVADGLVGPNSGVPGGIIAYLWVIAKVALSVVLLKKGLEDKKYDNYERRSHHTPPLPYLVPSLPGRSSPSAYPNTRRNHKRAIEEEMITREMEEMVMKEVKEVEKLLLSAATHLDTDGCVLKLLCHLNNKQVDGLSQEEAVLLKLFHNTSTHKTQDQATCDQMFPQCVLKEVELSSLQQETWGCGTFSV</sequence>
<evidence type="ECO:0000256" key="1">
    <source>
        <dbReference type="SAM" id="Phobius"/>
    </source>
</evidence>
<name>A0A8J5K3D7_HOMAM</name>
<organism evidence="3 4">
    <name type="scientific">Homarus americanus</name>
    <name type="common">American lobster</name>
    <dbReference type="NCBI Taxonomy" id="6706"/>
    <lineage>
        <taxon>Eukaryota</taxon>
        <taxon>Metazoa</taxon>
        <taxon>Ecdysozoa</taxon>
        <taxon>Arthropoda</taxon>
        <taxon>Crustacea</taxon>
        <taxon>Multicrustacea</taxon>
        <taxon>Malacostraca</taxon>
        <taxon>Eumalacostraca</taxon>
        <taxon>Eucarida</taxon>
        <taxon>Decapoda</taxon>
        <taxon>Pleocyemata</taxon>
        <taxon>Astacidea</taxon>
        <taxon>Nephropoidea</taxon>
        <taxon>Nephropidae</taxon>
        <taxon>Homarus</taxon>
    </lineage>
</organism>
<evidence type="ECO:0000256" key="2">
    <source>
        <dbReference type="SAM" id="SignalP"/>
    </source>
</evidence>
<dbReference type="OrthoDB" id="10602524at2759"/>
<dbReference type="Proteomes" id="UP000747542">
    <property type="component" value="Unassembled WGS sequence"/>
</dbReference>
<proteinExistence type="predicted"/>
<reference evidence="3" key="1">
    <citation type="journal article" date="2021" name="Sci. Adv.">
        <title>The American lobster genome reveals insights on longevity, neural, and immune adaptations.</title>
        <authorList>
            <person name="Polinski J.M."/>
            <person name="Zimin A.V."/>
            <person name="Clark K.F."/>
            <person name="Kohn A.B."/>
            <person name="Sadowski N."/>
            <person name="Timp W."/>
            <person name="Ptitsyn A."/>
            <person name="Khanna P."/>
            <person name="Romanova D.Y."/>
            <person name="Williams P."/>
            <person name="Greenwood S.J."/>
            <person name="Moroz L.L."/>
            <person name="Walt D.R."/>
            <person name="Bodnar A.G."/>
        </authorList>
    </citation>
    <scope>NUCLEOTIDE SEQUENCE</scope>
    <source>
        <strain evidence="3">GMGI-L3</strain>
    </source>
</reference>
<evidence type="ECO:0000313" key="4">
    <source>
        <dbReference type="Proteomes" id="UP000747542"/>
    </source>
</evidence>
<feature type="signal peptide" evidence="2">
    <location>
        <begin position="1"/>
        <end position="19"/>
    </location>
</feature>
<accession>A0A8J5K3D7</accession>
<dbReference type="EMBL" id="JAHLQT010022636">
    <property type="protein sequence ID" value="KAG7166300.1"/>
    <property type="molecule type" value="Genomic_DNA"/>
</dbReference>
<keyword evidence="2" id="KW-0732">Signal</keyword>
<protein>
    <submittedName>
        <fullName evidence="3">Uncharacterized protein</fullName>
    </submittedName>
</protein>
<keyword evidence="1" id="KW-0812">Transmembrane</keyword>
<comment type="caution">
    <text evidence="3">The sequence shown here is derived from an EMBL/GenBank/DDBJ whole genome shotgun (WGS) entry which is preliminary data.</text>
</comment>
<feature type="chain" id="PRO_5035270137" evidence="2">
    <location>
        <begin position="20"/>
        <end position="203"/>
    </location>
</feature>
<keyword evidence="1" id="KW-1133">Transmembrane helix</keyword>
<dbReference type="AlphaFoldDB" id="A0A8J5K3D7"/>
<gene>
    <name evidence="3" type="ORF">Hamer_G011129</name>
</gene>
<evidence type="ECO:0000313" key="3">
    <source>
        <dbReference type="EMBL" id="KAG7166300.1"/>
    </source>
</evidence>
<keyword evidence="4" id="KW-1185">Reference proteome</keyword>
<keyword evidence="1" id="KW-0472">Membrane</keyword>